<organism evidence="2 3">
    <name type="scientific">Azospirillum rugosum</name>
    <dbReference type="NCBI Taxonomy" id="416170"/>
    <lineage>
        <taxon>Bacteria</taxon>
        <taxon>Pseudomonadati</taxon>
        <taxon>Pseudomonadota</taxon>
        <taxon>Alphaproteobacteria</taxon>
        <taxon>Rhodospirillales</taxon>
        <taxon>Azospirillaceae</taxon>
        <taxon>Azospirillum</taxon>
    </lineage>
</organism>
<dbReference type="EMBL" id="JAGINP010000015">
    <property type="protein sequence ID" value="MBP2294355.1"/>
    <property type="molecule type" value="Genomic_DNA"/>
</dbReference>
<dbReference type="InterPro" id="IPR008868">
    <property type="entry name" value="TniB"/>
</dbReference>
<dbReference type="SMART" id="SM00382">
    <property type="entry name" value="AAA"/>
    <property type="match status" value="1"/>
</dbReference>
<dbReference type="Proteomes" id="UP000781958">
    <property type="component" value="Unassembled WGS sequence"/>
</dbReference>
<dbReference type="InterPro" id="IPR003593">
    <property type="entry name" value="AAA+_ATPase"/>
</dbReference>
<dbReference type="SUPFAM" id="SSF52540">
    <property type="entry name" value="P-loop containing nucleoside triphosphate hydrolases"/>
    <property type="match status" value="1"/>
</dbReference>
<evidence type="ECO:0000313" key="2">
    <source>
        <dbReference type="EMBL" id="MBP2294355.1"/>
    </source>
</evidence>
<dbReference type="Gene3D" id="3.40.50.300">
    <property type="entry name" value="P-loop containing nucleotide triphosphate hydrolases"/>
    <property type="match status" value="1"/>
</dbReference>
<accession>A0ABS4SSJ0</accession>
<gene>
    <name evidence="2" type="ORF">J2851_004144</name>
</gene>
<dbReference type="RefSeq" id="WP_209768523.1">
    <property type="nucleotide sequence ID" value="NZ_JAGINP010000015.1"/>
</dbReference>
<dbReference type="InterPro" id="IPR027417">
    <property type="entry name" value="P-loop_NTPase"/>
</dbReference>
<name>A0ABS4SSJ0_9PROT</name>
<dbReference type="Pfam" id="PF05621">
    <property type="entry name" value="TniB"/>
    <property type="match status" value="1"/>
</dbReference>
<protein>
    <recommendedName>
        <fullName evidence="1">AAA+ ATPase domain-containing protein</fullName>
    </recommendedName>
</protein>
<feature type="domain" description="AAA+ ATPase" evidence="1">
    <location>
        <begin position="56"/>
        <end position="205"/>
    </location>
</feature>
<comment type="caution">
    <text evidence="2">The sequence shown here is derived from an EMBL/GenBank/DDBJ whole genome shotgun (WGS) entry which is preliminary data.</text>
</comment>
<reference evidence="2 3" key="1">
    <citation type="submission" date="2021-03" db="EMBL/GenBank/DDBJ databases">
        <title>Genomic Encyclopedia of Type Strains, Phase III (KMG-III): the genomes of soil and plant-associated and newly described type strains.</title>
        <authorList>
            <person name="Whitman W."/>
        </authorList>
    </citation>
    <scope>NUCLEOTIDE SEQUENCE [LARGE SCALE GENOMIC DNA]</scope>
    <source>
        <strain evidence="2 3">IMMIB AFH-6</strain>
    </source>
</reference>
<sequence>MTDALEHLSPEYRPYALLPDEQRKDWVRSDRWISYPIGDLALARLDGLLHYPKRSRMPCLLITGDTGMGKSKILEKFARGHPEAYNEGTGITSQPVLFVETPPEPSADDMYSEILQAIGAAYGAGDPVRDLATAVKVLQRMGCRLLMFDEIHNIGDAAGPRQQRVVLNALRYLTNKLHIPLVCAGTARAELLIRLDDQLAERFEHLALPKWTSGPGLEQLLLRLSSILPLRRPSSLSGPRARRLIIEMTAGHTNRIFKLIETLTIQAIDSGDERIDEASLSADGLIMPLLSMTAARGKAMA</sequence>
<keyword evidence="3" id="KW-1185">Reference proteome</keyword>
<evidence type="ECO:0000313" key="3">
    <source>
        <dbReference type="Proteomes" id="UP000781958"/>
    </source>
</evidence>
<evidence type="ECO:0000259" key="1">
    <source>
        <dbReference type="SMART" id="SM00382"/>
    </source>
</evidence>
<proteinExistence type="predicted"/>